<dbReference type="NCBIfam" id="NF011669">
    <property type="entry name" value="PRK15087.1"/>
    <property type="match status" value="1"/>
</dbReference>
<keyword evidence="7" id="KW-0862">Zinc</keyword>
<comment type="subcellular location">
    <subcellularLocation>
        <location evidence="1">Cell membrane</location>
        <topology evidence="1">Multi-pass membrane protein</topology>
    </subcellularLocation>
</comment>
<protein>
    <submittedName>
        <fullName evidence="9">Hemolysin III family protein</fullName>
    </submittedName>
</protein>
<feature type="transmembrane region" description="Helical" evidence="8">
    <location>
        <begin position="197"/>
        <end position="215"/>
    </location>
</feature>
<reference evidence="9 10" key="1">
    <citation type="submission" date="2019-04" db="EMBL/GenBank/DDBJ databases">
        <authorList>
            <person name="Hwang J.C."/>
        </authorList>
    </citation>
    <scope>NUCLEOTIDE SEQUENCE [LARGE SCALE GENOMIC DNA]</scope>
    <source>
        <strain evidence="9 10">IMCC35002</strain>
    </source>
</reference>
<evidence type="ECO:0000256" key="2">
    <source>
        <dbReference type="ARBA" id="ARBA00008488"/>
    </source>
</evidence>
<dbReference type="PANTHER" id="PTHR20855:SF3">
    <property type="entry name" value="LD03007P"/>
    <property type="match status" value="1"/>
</dbReference>
<organism evidence="9 10">
    <name type="scientific">Ferrimonas aestuarii</name>
    <dbReference type="NCBI Taxonomy" id="2569539"/>
    <lineage>
        <taxon>Bacteria</taxon>
        <taxon>Pseudomonadati</taxon>
        <taxon>Pseudomonadota</taxon>
        <taxon>Gammaproteobacteria</taxon>
        <taxon>Alteromonadales</taxon>
        <taxon>Ferrimonadaceae</taxon>
        <taxon>Ferrimonas</taxon>
    </lineage>
</organism>
<name>A0A4V5NW08_9GAMM</name>
<dbReference type="PANTHER" id="PTHR20855">
    <property type="entry name" value="ADIPOR/PROGESTIN RECEPTOR-RELATED"/>
    <property type="match status" value="1"/>
</dbReference>
<comment type="similarity">
    <text evidence="2">Belongs to the UPF0073 (Hly-III) family.</text>
</comment>
<proteinExistence type="inferred from homology"/>
<keyword evidence="10" id="KW-1185">Reference proteome</keyword>
<dbReference type="OrthoDB" id="9813689at2"/>
<feature type="transmembrane region" description="Helical" evidence="8">
    <location>
        <begin position="16"/>
        <end position="37"/>
    </location>
</feature>
<gene>
    <name evidence="9" type="ORF">FCL42_12615</name>
</gene>
<feature type="transmembrane region" description="Helical" evidence="8">
    <location>
        <begin position="84"/>
        <end position="105"/>
    </location>
</feature>
<feature type="binding site" evidence="7">
    <location>
        <position position="196"/>
    </location>
    <ligand>
        <name>Zn(2+)</name>
        <dbReference type="ChEBI" id="CHEBI:29105"/>
    </ligand>
</feature>
<dbReference type="GO" id="GO:0140911">
    <property type="term" value="F:pore-forming activity"/>
    <property type="evidence" value="ECO:0007669"/>
    <property type="project" value="InterPro"/>
</dbReference>
<dbReference type="RefSeq" id="WP_136863782.1">
    <property type="nucleotide sequence ID" value="NZ_SWCJ01000009.1"/>
</dbReference>
<feature type="transmembrane region" description="Helical" evidence="8">
    <location>
        <begin position="111"/>
        <end position="131"/>
    </location>
</feature>
<feature type="transmembrane region" description="Helical" evidence="8">
    <location>
        <begin position="49"/>
        <end position="72"/>
    </location>
</feature>
<evidence type="ECO:0000256" key="3">
    <source>
        <dbReference type="ARBA" id="ARBA00022475"/>
    </source>
</evidence>
<dbReference type="AlphaFoldDB" id="A0A4V5NW08"/>
<comment type="caution">
    <text evidence="9">The sequence shown here is derived from an EMBL/GenBank/DDBJ whole genome shotgun (WGS) entry which is preliminary data.</text>
</comment>
<sequence>MTTDVTPPAYSVGEEIANAITHGLGVAAAIVGLTLMLTKGIGVLSGWEIAAVSIYGASLILLFLCSTLYHAIAHPKAKQVFKRLDHCAIYLLIAGTYTPMMVISLEGWQSKAILATIWSMAFIGIFFKALFVNRFKKLALTAYLVMGWMCLIVIYPLYQALSAPGFHLLWIGGLCYSLGVVFYVAKRLPFAHAIWHLFVLGGAVCHCVAIALYVIP</sequence>
<feature type="transmembrane region" description="Helical" evidence="8">
    <location>
        <begin position="164"/>
        <end position="185"/>
    </location>
</feature>
<keyword evidence="3" id="KW-1003">Cell membrane</keyword>
<dbReference type="EMBL" id="SWCJ01000009">
    <property type="protein sequence ID" value="TKB54233.1"/>
    <property type="molecule type" value="Genomic_DNA"/>
</dbReference>
<dbReference type="InterPro" id="IPR004254">
    <property type="entry name" value="AdipoR/HlyIII-related"/>
</dbReference>
<dbReference type="InterPro" id="IPR005744">
    <property type="entry name" value="Hy-lIII"/>
</dbReference>
<dbReference type="Pfam" id="PF03006">
    <property type="entry name" value="HlyIII"/>
    <property type="match status" value="1"/>
</dbReference>
<accession>A0A4V5NW08</accession>
<evidence type="ECO:0000313" key="9">
    <source>
        <dbReference type="EMBL" id="TKB54233.1"/>
    </source>
</evidence>
<keyword evidence="4 8" id="KW-0812">Transmembrane</keyword>
<keyword evidence="5 8" id="KW-1133">Transmembrane helix</keyword>
<keyword evidence="7" id="KW-0479">Metal-binding</keyword>
<dbReference type="NCBIfam" id="TIGR01065">
    <property type="entry name" value="hlyIII"/>
    <property type="match status" value="1"/>
</dbReference>
<evidence type="ECO:0000256" key="7">
    <source>
        <dbReference type="PIRSR" id="PIRSR604254-1"/>
    </source>
</evidence>
<dbReference type="GO" id="GO:0046872">
    <property type="term" value="F:metal ion binding"/>
    <property type="evidence" value="ECO:0007669"/>
    <property type="project" value="UniProtKB-KW"/>
</dbReference>
<dbReference type="Proteomes" id="UP000305675">
    <property type="component" value="Unassembled WGS sequence"/>
</dbReference>
<feature type="binding site" evidence="7">
    <location>
        <position position="70"/>
    </location>
    <ligand>
        <name>Zn(2+)</name>
        <dbReference type="ChEBI" id="CHEBI:29105"/>
    </ligand>
</feature>
<feature type="transmembrane region" description="Helical" evidence="8">
    <location>
        <begin position="138"/>
        <end position="158"/>
    </location>
</feature>
<dbReference type="GO" id="GO:0005886">
    <property type="term" value="C:plasma membrane"/>
    <property type="evidence" value="ECO:0007669"/>
    <property type="project" value="UniProtKB-SubCell"/>
</dbReference>
<keyword evidence="6 8" id="KW-0472">Membrane</keyword>
<evidence type="ECO:0000256" key="1">
    <source>
        <dbReference type="ARBA" id="ARBA00004651"/>
    </source>
</evidence>
<evidence type="ECO:0000313" key="10">
    <source>
        <dbReference type="Proteomes" id="UP000305675"/>
    </source>
</evidence>
<evidence type="ECO:0000256" key="6">
    <source>
        <dbReference type="ARBA" id="ARBA00023136"/>
    </source>
</evidence>
<evidence type="ECO:0000256" key="8">
    <source>
        <dbReference type="SAM" id="Phobius"/>
    </source>
</evidence>
<evidence type="ECO:0000256" key="5">
    <source>
        <dbReference type="ARBA" id="ARBA00022989"/>
    </source>
</evidence>
<evidence type="ECO:0000256" key="4">
    <source>
        <dbReference type="ARBA" id="ARBA00022692"/>
    </source>
</evidence>
<feature type="binding site" evidence="7">
    <location>
        <position position="192"/>
    </location>
    <ligand>
        <name>Zn(2+)</name>
        <dbReference type="ChEBI" id="CHEBI:29105"/>
    </ligand>
</feature>